<name>A0A671WG70_SPAAU</name>
<reference evidence="2" key="1">
    <citation type="submission" date="2021-04" db="EMBL/GenBank/DDBJ databases">
        <authorList>
            <consortium name="Wellcome Sanger Institute Data Sharing"/>
        </authorList>
    </citation>
    <scope>NUCLEOTIDE SEQUENCE [LARGE SCALE GENOMIC DNA]</scope>
</reference>
<organism evidence="2 3">
    <name type="scientific">Sparus aurata</name>
    <name type="common">Gilthead sea bream</name>
    <dbReference type="NCBI Taxonomy" id="8175"/>
    <lineage>
        <taxon>Eukaryota</taxon>
        <taxon>Metazoa</taxon>
        <taxon>Chordata</taxon>
        <taxon>Craniata</taxon>
        <taxon>Vertebrata</taxon>
        <taxon>Euteleostomi</taxon>
        <taxon>Actinopterygii</taxon>
        <taxon>Neopterygii</taxon>
        <taxon>Teleostei</taxon>
        <taxon>Neoteleostei</taxon>
        <taxon>Acanthomorphata</taxon>
        <taxon>Eupercaria</taxon>
        <taxon>Spariformes</taxon>
        <taxon>Sparidae</taxon>
        <taxon>Sparus</taxon>
    </lineage>
</organism>
<evidence type="ECO:0000256" key="1">
    <source>
        <dbReference type="ARBA" id="ARBA00001962"/>
    </source>
</evidence>
<evidence type="ECO:0000313" key="3">
    <source>
        <dbReference type="Proteomes" id="UP000472265"/>
    </source>
</evidence>
<dbReference type="Ensembl" id="ENSSAUT00010037409.1">
    <property type="protein sequence ID" value="ENSSAUP00010035511.1"/>
    <property type="gene ID" value="ENSSAUG00010015026.1"/>
</dbReference>
<evidence type="ECO:0000313" key="2">
    <source>
        <dbReference type="Ensembl" id="ENSSAUP00010035511.1"/>
    </source>
</evidence>
<dbReference type="OMA" id="QDIRYWG"/>
<dbReference type="OrthoDB" id="445007at2759"/>
<dbReference type="AlphaFoldDB" id="A0A671WG70"/>
<dbReference type="Gene3D" id="2.60.120.620">
    <property type="entry name" value="q2cbj1_9rhob like domain"/>
    <property type="match status" value="1"/>
</dbReference>
<sequence length="255" mass="28583">MSTSTVKLQDTYNQQGFLSALPVLSDIELREAKNAFSELEREFGEEYTQYSLHNVHLQYPWVSDLTKHPQILQVIKAILGPDVILLDSRFICKYPALKPDGSSGENRLPYVAWHQDMRYWGIDGGPVLSVWLAFDDSLEENGALRVIPGSHCAGMLPHRQAIRAGNMLTVNQEIPDELVKADESVLCPLLAGQMSIHDGLLVHASDANTSQKRRCGFVIRYVPTCAYPIEDPDRPRKFHAAELACGTDQFNNFSN</sequence>
<accession>A0A671WG70</accession>
<dbReference type="InParanoid" id="A0A671WG70"/>
<protein>
    <submittedName>
        <fullName evidence="2">Zgc:174917</fullName>
    </submittedName>
</protein>
<proteinExistence type="predicted"/>
<dbReference type="FunFam" id="2.60.120.620:FF:000025">
    <property type="entry name" value="MGC115642 protein"/>
    <property type="match status" value="1"/>
</dbReference>
<dbReference type="Pfam" id="PF05721">
    <property type="entry name" value="PhyH"/>
    <property type="match status" value="1"/>
</dbReference>
<dbReference type="InterPro" id="IPR008775">
    <property type="entry name" value="Phytyl_CoA_dOase-like"/>
</dbReference>
<dbReference type="PANTHER" id="PTHR20883:SF52">
    <property type="entry name" value="ALPHA-KETOGLUTARATE-DEPENDENT HYPOPHOSPHITE DIOXYGENASE-LIKE GENE A2 [PROVISIONAL]-RELATED"/>
    <property type="match status" value="1"/>
</dbReference>
<dbReference type="Proteomes" id="UP000472265">
    <property type="component" value="Chromosome 18"/>
</dbReference>
<reference evidence="2" key="2">
    <citation type="submission" date="2025-08" db="UniProtKB">
        <authorList>
            <consortium name="Ensembl"/>
        </authorList>
    </citation>
    <scope>IDENTIFICATION</scope>
</reference>
<comment type="cofactor">
    <cofactor evidence="1">
        <name>Fe cation</name>
        <dbReference type="ChEBI" id="CHEBI:24875"/>
    </cofactor>
</comment>
<dbReference type="SUPFAM" id="SSF51197">
    <property type="entry name" value="Clavaminate synthase-like"/>
    <property type="match status" value="1"/>
</dbReference>
<gene>
    <name evidence="2" type="primary">zgc:174917</name>
</gene>
<dbReference type="GeneTree" id="ENSGT00390000001775"/>
<dbReference type="PANTHER" id="PTHR20883">
    <property type="entry name" value="PHYTANOYL-COA DIOXYGENASE DOMAIN CONTAINING 1"/>
    <property type="match status" value="1"/>
</dbReference>
<keyword evidence="3" id="KW-1185">Reference proteome</keyword>
<reference evidence="2" key="3">
    <citation type="submission" date="2025-09" db="UniProtKB">
        <authorList>
            <consortium name="Ensembl"/>
        </authorList>
    </citation>
    <scope>IDENTIFICATION</scope>
</reference>